<sequence>MGASVPSTLRGALEPWCAVGATGALRVEDPPGGAIYIVDGRLSFAECGLVSGVDKLLTASGRVPADVWRAAVAAGRSTGRIGDTLIADGHISRNELALSALSALMDAAFFLFDAAVTAQFEPDAVNPLGTFCELEFAAVCLEVDRRRRLLADVWPDPAIDTAAVVPSRRLRGHQVSLTAAQWEIVANADRRRSPADLARLLGRETFVMLLEARRLARSGLIEPGRPGGSAVAESVAAVRARTAAALVRVPDQRVDRELDQRIPDQRFPDQRVEAVLAPPARGSAVVPAAAAAGVTPMTVPLAPPAADDLSLREPAAPVPLPRRRAAEPRRWPANPVDDGRVVEECSDSTLMRIQRALRALR</sequence>
<evidence type="ECO:0000313" key="3">
    <source>
        <dbReference type="Proteomes" id="UP000612585"/>
    </source>
</evidence>
<reference evidence="2" key="1">
    <citation type="submission" date="2021-01" db="EMBL/GenBank/DDBJ databases">
        <title>Whole genome shotgun sequence of Virgisporangium aurantiacum NBRC 16421.</title>
        <authorList>
            <person name="Komaki H."/>
            <person name="Tamura T."/>
        </authorList>
    </citation>
    <scope>NUCLEOTIDE SEQUENCE</scope>
    <source>
        <strain evidence="2">NBRC 16421</strain>
    </source>
</reference>
<protein>
    <recommendedName>
        <fullName evidence="4">DUF4388 domain-containing protein</fullName>
    </recommendedName>
</protein>
<comment type="caution">
    <text evidence="2">The sequence shown here is derived from an EMBL/GenBank/DDBJ whole genome shotgun (WGS) entry which is preliminary data.</text>
</comment>
<name>A0A8J3ZCR0_9ACTN</name>
<evidence type="ECO:0008006" key="4">
    <source>
        <dbReference type="Google" id="ProtNLM"/>
    </source>
</evidence>
<feature type="region of interest" description="Disordered" evidence="1">
    <location>
        <begin position="303"/>
        <end position="332"/>
    </location>
</feature>
<accession>A0A8J3ZCR0</accession>
<evidence type="ECO:0000256" key="1">
    <source>
        <dbReference type="SAM" id="MobiDB-lite"/>
    </source>
</evidence>
<dbReference type="Proteomes" id="UP000612585">
    <property type="component" value="Unassembled WGS sequence"/>
</dbReference>
<evidence type="ECO:0000313" key="2">
    <source>
        <dbReference type="EMBL" id="GIJ61589.1"/>
    </source>
</evidence>
<proteinExistence type="predicted"/>
<gene>
    <name evidence="2" type="ORF">Vau01_091050</name>
</gene>
<dbReference type="RefSeq" id="WP_204006593.1">
    <property type="nucleotide sequence ID" value="NZ_BOPG01000067.1"/>
</dbReference>
<dbReference type="EMBL" id="BOPG01000067">
    <property type="protein sequence ID" value="GIJ61589.1"/>
    <property type="molecule type" value="Genomic_DNA"/>
</dbReference>
<organism evidence="2 3">
    <name type="scientific">Virgisporangium aurantiacum</name>
    <dbReference type="NCBI Taxonomy" id="175570"/>
    <lineage>
        <taxon>Bacteria</taxon>
        <taxon>Bacillati</taxon>
        <taxon>Actinomycetota</taxon>
        <taxon>Actinomycetes</taxon>
        <taxon>Micromonosporales</taxon>
        <taxon>Micromonosporaceae</taxon>
        <taxon>Virgisporangium</taxon>
    </lineage>
</organism>
<keyword evidence="3" id="KW-1185">Reference proteome</keyword>
<dbReference type="AlphaFoldDB" id="A0A8J3ZCR0"/>